<dbReference type="GO" id="GO:0005886">
    <property type="term" value="C:plasma membrane"/>
    <property type="evidence" value="ECO:0007669"/>
    <property type="project" value="TreeGrafter"/>
</dbReference>
<evidence type="ECO:0000256" key="2">
    <source>
        <dbReference type="ARBA" id="ARBA00010350"/>
    </source>
</evidence>
<feature type="transmembrane region" description="Helical" evidence="6">
    <location>
        <begin position="111"/>
        <end position="131"/>
    </location>
</feature>
<evidence type="ECO:0000256" key="6">
    <source>
        <dbReference type="RuleBase" id="RU004379"/>
    </source>
</evidence>
<evidence type="ECO:0000313" key="7">
    <source>
        <dbReference type="EMBL" id="ERF60135.1"/>
    </source>
</evidence>
<proteinExistence type="inferred from homology"/>
<protein>
    <submittedName>
        <fullName evidence="7">Inhibitor of apoptosis-promoting Bax1</fullName>
    </submittedName>
</protein>
<comment type="similarity">
    <text evidence="2 6">Belongs to the BI1 family.</text>
</comment>
<feature type="transmembrane region" description="Helical" evidence="6">
    <location>
        <begin position="85"/>
        <end position="105"/>
    </location>
</feature>
<gene>
    <name evidence="8" type="ORF">HMPREF0860_1754</name>
    <name evidence="7" type="ORF">HMPREF1325_0146</name>
</gene>
<dbReference type="InterPro" id="IPR006214">
    <property type="entry name" value="Bax_inhibitor_1-related"/>
</dbReference>
<dbReference type="CDD" id="cd10432">
    <property type="entry name" value="BI-1-like_bacterial"/>
    <property type="match status" value="1"/>
</dbReference>
<dbReference type="Proteomes" id="UP000016646">
    <property type="component" value="Unassembled WGS sequence"/>
</dbReference>
<feature type="transmembrane region" description="Helical" evidence="6">
    <location>
        <begin position="48"/>
        <end position="73"/>
    </location>
</feature>
<dbReference type="Proteomes" id="UP000016412">
    <property type="component" value="Unassembled WGS sequence"/>
</dbReference>
<feature type="transmembrane region" description="Helical" evidence="6">
    <location>
        <begin position="24"/>
        <end position="42"/>
    </location>
</feature>
<keyword evidence="3 6" id="KW-0812">Transmembrane</keyword>
<dbReference type="STRING" id="1125725.HMPREF1325_0146"/>
<evidence type="ECO:0000313" key="9">
    <source>
        <dbReference type="Proteomes" id="UP000016412"/>
    </source>
</evidence>
<dbReference type="EMBL" id="AVQI01000082">
    <property type="protein sequence ID" value="ERJ98244.1"/>
    <property type="molecule type" value="Genomic_DNA"/>
</dbReference>
<dbReference type="Pfam" id="PF01027">
    <property type="entry name" value="Bax1-I"/>
    <property type="match status" value="1"/>
</dbReference>
<keyword evidence="4 6" id="KW-1133">Transmembrane helix</keyword>
<evidence type="ECO:0000313" key="8">
    <source>
        <dbReference type="EMBL" id="ERJ98244.1"/>
    </source>
</evidence>
<dbReference type="eggNOG" id="COG0670">
    <property type="taxonomic scope" value="Bacteria"/>
</dbReference>
<dbReference type="PANTHER" id="PTHR23291">
    <property type="entry name" value="BAX INHIBITOR-RELATED"/>
    <property type="match status" value="1"/>
</dbReference>
<evidence type="ECO:0000256" key="1">
    <source>
        <dbReference type="ARBA" id="ARBA00004141"/>
    </source>
</evidence>
<keyword evidence="10" id="KW-1185">Reference proteome</keyword>
<dbReference type="PANTHER" id="PTHR23291:SF50">
    <property type="entry name" value="PROTEIN LIFEGUARD 4"/>
    <property type="match status" value="1"/>
</dbReference>
<dbReference type="EMBL" id="AUZJ01000047">
    <property type="protein sequence ID" value="ERF60135.1"/>
    <property type="molecule type" value="Genomic_DNA"/>
</dbReference>
<comment type="caution">
    <text evidence="7">The sequence shown here is derived from an EMBL/GenBank/DDBJ whole genome shotgun (WGS) entry which is preliminary data.</text>
</comment>
<evidence type="ECO:0000313" key="10">
    <source>
        <dbReference type="Proteomes" id="UP000016646"/>
    </source>
</evidence>
<sequence length="232" mass="25345">MEQYNSIGTRAVENEKRKFLTRTYGWMALALVISAVSAYITAGNAALLRLLFGGSGIGFWVVAIGEIALVWWLSASIRKISPAAASVAFIVYSALNGLTLSSIFLVYTGTAITYTFLAAAGMFGGMCLYGAVTKQNLNSFGRYLIMALWGLIIASLINFFLRSSGFSWLISLITVVVFVGLTAYDSQKILRAAQYSDGSDTFKKASIIGALELYLDFINIFLALLRLFGRRR</sequence>
<reference evidence="9 10" key="1">
    <citation type="submission" date="2013-08" db="EMBL/GenBank/DDBJ databases">
        <authorList>
            <person name="Durkin A.S."/>
            <person name="Haft D.R."/>
            <person name="McCorrison J."/>
            <person name="Torralba M."/>
            <person name="Gillis M."/>
            <person name="Haft D.H."/>
            <person name="Methe B."/>
            <person name="Sutton G."/>
            <person name="Nelson K.E."/>
        </authorList>
    </citation>
    <scope>NUCLEOTIDE SEQUENCE [LARGE SCALE GENOMIC DNA]</scope>
    <source>
        <strain evidence="8 10">ATCC 35536</strain>
        <strain evidence="7 9">VPI DR56BR1116</strain>
    </source>
</reference>
<name>U1GQ90_TRESO</name>
<comment type="subcellular location">
    <subcellularLocation>
        <location evidence="1">Membrane</location>
        <topology evidence="1">Multi-pass membrane protein</topology>
    </subcellularLocation>
</comment>
<feature type="transmembrane region" description="Helical" evidence="6">
    <location>
        <begin position="205"/>
        <end position="228"/>
    </location>
</feature>
<keyword evidence="5 6" id="KW-0472">Membrane</keyword>
<evidence type="ECO:0000256" key="3">
    <source>
        <dbReference type="ARBA" id="ARBA00022692"/>
    </source>
</evidence>
<dbReference type="RefSeq" id="WP_021330892.1">
    <property type="nucleotide sequence ID" value="NZ_AUZJ01000047.1"/>
</dbReference>
<organism evidence="7 9">
    <name type="scientific">Treponema socranskii subsp. socranskii VPI DR56BR1116 = ATCC 35536</name>
    <dbReference type="NCBI Taxonomy" id="1125725"/>
    <lineage>
        <taxon>Bacteria</taxon>
        <taxon>Pseudomonadati</taxon>
        <taxon>Spirochaetota</taxon>
        <taxon>Spirochaetia</taxon>
        <taxon>Spirochaetales</taxon>
        <taxon>Treponemataceae</taxon>
        <taxon>Treponema</taxon>
    </lineage>
</organism>
<evidence type="ECO:0000256" key="4">
    <source>
        <dbReference type="ARBA" id="ARBA00022989"/>
    </source>
</evidence>
<accession>U1GQ90</accession>
<feature type="transmembrane region" description="Helical" evidence="6">
    <location>
        <begin position="166"/>
        <end position="184"/>
    </location>
</feature>
<dbReference type="PATRIC" id="fig|1125725.3.peg.1901"/>
<evidence type="ECO:0000256" key="5">
    <source>
        <dbReference type="ARBA" id="ARBA00023136"/>
    </source>
</evidence>
<dbReference type="OrthoDB" id="9793828at2"/>
<feature type="transmembrane region" description="Helical" evidence="6">
    <location>
        <begin position="143"/>
        <end position="160"/>
    </location>
</feature>
<dbReference type="AlphaFoldDB" id="U1GQ90"/>